<proteinExistence type="predicted"/>
<dbReference type="SUPFAM" id="SSF48452">
    <property type="entry name" value="TPR-like"/>
    <property type="match status" value="1"/>
</dbReference>
<dbReference type="EMBL" id="JBBUTH010000010">
    <property type="protein sequence ID" value="MEK8052710.1"/>
    <property type="molecule type" value="Genomic_DNA"/>
</dbReference>
<comment type="caution">
    <text evidence="2">The sequence shown here is derived from an EMBL/GenBank/DDBJ whole genome shotgun (WGS) entry which is preliminary data.</text>
</comment>
<feature type="chain" id="PRO_5046827792" description="Tetratricopeptide repeat protein" evidence="1">
    <location>
        <begin position="23"/>
        <end position="243"/>
    </location>
</feature>
<evidence type="ECO:0008006" key="4">
    <source>
        <dbReference type="Google" id="ProtNLM"/>
    </source>
</evidence>
<gene>
    <name evidence="2" type="ORF">AACH10_20840</name>
</gene>
<dbReference type="Gene3D" id="1.25.40.10">
    <property type="entry name" value="Tetratricopeptide repeat domain"/>
    <property type="match status" value="1"/>
</dbReference>
<accession>A0ABU9CPS1</accession>
<name>A0ABU9CPS1_9BURK</name>
<evidence type="ECO:0000256" key="1">
    <source>
        <dbReference type="SAM" id="SignalP"/>
    </source>
</evidence>
<dbReference type="InterPro" id="IPR011990">
    <property type="entry name" value="TPR-like_helical_dom_sf"/>
</dbReference>
<sequence>MTFHRSLFISCLLAVATSGAVAVDMARSTEPDAEVHFAEVCDGRINLVPKFGLRPKCKALLDLDQAFLDLMDRDYDHDRRKASMAVSQRGWEHFRSGDIDTGMKRFNQAWLLDSTNAVAIWGMGAIQGRKEQWQSALMLFDEARGLIGGNLRFRVDHARLLAVAGIELKNDQLLNRAFAAFDSIHRDVPQDTANLQNWAMALYMTGRIEDAWSRLQEALRTPGAKMVSVELINEIEARRTIAK</sequence>
<keyword evidence="3" id="KW-1185">Reference proteome</keyword>
<feature type="signal peptide" evidence="1">
    <location>
        <begin position="1"/>
        <end position="22"/>
    </location>
</feature>
<dbReference type="Proteomes" id="UP001365405">
    <property type="component" value="Unassembled WGS sequence"/>
</dbReference>
<organism evidence="2 3">
    <name type="scientific">Pseudaquabacterium inlustre</name>
    <dbReference type="NCBI Taxonomy" id="2984192"/>
    <lineage>
        <taxon>Bacteria</taxon>
        <taxon>Pseudomonadati</taxon>
        <taxon>Pseudomonadota</taxon>
        <taxon>Betaproteobacteria</taxon>
        <taxon>Burkholderiales</taxon>
        <taxon>Sphaerotilaceae</taxon>
        <taxon>Pseudaquabacterium</taxon>
    </lineage>
</organism>
<dbReference type="RefSeq" id="WP_341412433.1">
    <property type="nucleotide sequence ID" value="NZ_JBBUTH010000010.1"/>
</dbReference>
<evidence type="ECO:0000313" key="2">
    <source>
        <dbReference type="EMBL" id="MEK8052710.1"/>
    </source>
</evidence>
<evidence type="ECO:0000313" key="3">
    <source>
        <dbReference type="Proteomes" id="UP001365405"/>
    </source>
</evidence>
<keyword evidence="1" id="KW-0732">Signal</keyword>
<reference evidence="2 3" key="1">
    <citation type="submission" date="2024-04" db="EMBL/GenBank/DDBJ databases">
        <title>Novel species of the genus Ideonella isolated from streams.</title>
        <authorList>
            <person name="Lu H."/>
        </authorList>
    </citation>
    <scope>NUCLEOTIDE SEQUENCE [LARGE SCALE GENOMIC DNA]</scope>
    <source>
        <strain evidence="2 3">DXS22W</strain>
    </source>
</reference>
<protein>
    <recommendedName>
        <fullName evidence="4">Tetratricopeptide repeat protein</fullName>
    </recommendedName>
</protein>